<organism evidence="2 3">
    <name type="scientific">Hericium alpestre</name>
    <dbReference type="NCBI Taxonomy" id="135208"/>
    <lineage>
        <taxon>Eukaryota</taxon>
        <taxon>Fungi</taxon>
        <taxon>Dikarya</taxon>
        <taxon>Basidiomycota</taxon>
        <taxon>Agaricomycotina</taxon>
        <taxon>Agaricomycetes</taxon>
        <taxon>Russulales</taxon>
        <taxon>Hericiaceae</taxon>
        <taxon>Hericium</taxon>
    </lineage>
</organism>
<dbReference type="PANTHER" id="PTHR37544:SF3">
    <property type="entry name" value="SPRAY"/>
    <property type="match status" value="1"/>
</dbReference>
<evidence type="ECO:0000313" key="2">
    <source>
        <dbReference type="EMBL" id="TFY73179.1"/>
    </source>
</evidence>
<dbReference type="OrthoDB" id="3248909at2759"/>
<accession>A0A4Y9ZI51</accession>
<feature type="non-terminal residue" evidence="2">
    <location>
        <position position="442"/>
    </location>
</feature>
<keyword evidence="1" id="KW-0472">Membrane</keyword>
<dbReference type="EMBL" id="SFCI01003204">
    <property type="protein sequence ID" value="TFY73179.1"/>
    <property type="molecule type" value="Genomic_DNA"/>
</dbReference>
<protein>
    <submittedName>
        <fullName evidence="2">Uncharacterized protein</fullName>
    </submittedName>
</protein>
<proteinExistence type="predicted"/>
<evidence type="ECO:0000256" key="1">
    <source>
        <dbReference type="SAM" id="Phobius"/>
    </source>
</evidence>
<dbReference type="Pfam" id="PF11915">
    <property type="entry name" value="DUF3433"/>
    <property type="match status" value="1"/>
</dbReference>
<gene>
    <name evidence="2" type="ORF">EWM64_g10833</name>
</gene>
<dbReference type="PANTHER" id="PTHR37544">
    <property type="entry name" value="SPRAY-RELATED"/>
    <property type="match status" value="1"/>
</dbReference>
<keyword evidence="1" id="KW-0812">Transmembrane</keyword>
<feature type="transmembrane region" description="Helical" evidence="1">
    <location>
        <begin position="398"/>
        <end position="420"/>
    </location>
</feature>
<evidence type="ECO:0000313" key="3">
    <source>
        <dbReference type="Proteomes" id="UP000298061"/>
    </source>
</evidence>
<feature type="transmembrane region" description="Helical" evidence="1">
    <location>
        <begin position="67"/>
        <end position="92"/>
    </location>
</feature>
<name>A0A4Y9ZI51_9AGAM</name>
<dbReference type="Proteomes" id="UP000298061">
    <property type="component" value="Unassembled WGS sequence"/>
</dbReference>
<keyword evidence="1" id="KW-1133">Transmembrane helix</keyword>
<feature type="transmembrane region" description="Helical" evidence="1">
    <location>
        <begin position="5"/>
        <end position="21"/>
    </location>
</feature>
<dbReference type="InterPro" id="IPR021840">
    <property type="entry name" value="DUF3433"/>
</dbReference>
<dbReference type="STRING" id="135208.A0A4Y9ZI51"/>
<comment type="caution">
    <text evidence="2">The sequence shown here is derived from an EMBL/GenBank/DDBJ whole genome shotgun (WGS) entry which is preliminary data.</text>
</comment>
<dbReference type="AlphaFoldDB" id="A0A4Y9ZI51"/>
<reference evidence="2 3" key="1">
    <citation type="submission" date="2019-02" db="EMBL/GenBank/DDBJ databases">
        <title>Genome sequencing of the rare red list fungi Hericium alpestre (H. flagellum).</title>
        <authorList>
            <person name="Buettner E."/>
            <person name="Kellner H."/>
        </authorList>
    </citation>
    <scope>NUCLEOTIDE SEQUENCE [LARGE SCALE GENOMIC DNA]</scope>
    <source>
        <strain evidence="2 3">DSM 108284</strain>
    </source>
</reference>
<sequence>MRQTLPPVGVAMIFVGLWAWTDNEVKRMQPYVDLAHGSSPAERSLLLDYTRSHNFFVWWNAGRNKHYIVVLTTLMAIVALAFQPLAAALFTLRDTYITLPGLRMDADAQDLTSFLGASGYASSAILYNLGDPNFVNGGYSVGSFDYPLYLADNETLATNTTGILSDPGCRGPDSPVNMVQHPDGTGWNNSATFDGCTFFWEVDKSSKNLFGTEILPDCAAFANTDVAFLPVIFWFFTYQPTAMASVSMCRPSIALHNVAVEVDLHSGNLTSVSKLSDVVVGQGNFTGFAGNVTGPPLNGQAYNGLNWTASQLVVDPFVLQRANAIQLQLPAAVFQNAVQNYPGGVTTAFQNNAFAPLSAQVYTTYLAMIARLVYFVDIDQPLNVRVSAIQKRLWIDDLAAHLLVVVLLLLALFGSIVQWLHRRDRRDLRLLQPPGTIASAAA</sequence>
<keyword evidence="3" id="KW-1185">Reference proteome</keyword>